<dbReference type="CDD" id="cd00156">
    <property type="entry name" value="REC"/>
    <property type="match status" value="1"/>
</dbReference>
<dbReference type="EC" id="2.7.13.3" evidence="2"/>
<feature type="domain" description="PAC" evidence="10">
    <location>
        <begin position="215"/>
        <end position="266"/>
    </location>
</feature>
<dbReference type="PROSITE" id="PS50110">
    <property type="entry name" value="RESPONSE_REGULATORY"/>
    <property type="match status" value="1"/>
</dbReference>
<dbReference type="InterPro" id="IPR052162">
    <property type="entry name" value="Sensor_kinase/Photoreceptor"/>
</dbReference>
<accession>A0ABX7I5J9</accession>
<dbReference type="Pfam" id="PF00512">
    <property type="entry name" value="HisKA"/>
    <property type="match status" value="1"/>
</dbReference>
<dbReference type="Gene3D" id="2.10.70.100">
    <property type="match status" value="1"/>
</dbReference>
<dbReference type="EMBL" id="CP056775">
    <property type="protein sequence ID" value="QRR01367.1"/>
    <property type="molecule type" value="Genomic_DNA"/>
</dbReference>
<dbReference type="InterPro" id="IPR005467">
    <property type="entry name" value="His_kinase_dom"/>
</dbReference>
<dbReference type="PROSITE" id="PS50109">
    <property type="entry name" value="HIS_KIN"/>
    <property type="match status" value="1"/>
</dbReference>
<dbReference type="PROSITE" id="PS50112">
    <property type="entry name" value="PAS"/>
    <property type="match status" value="2"/>
</dbReference>
<evidence type="ECO:0000256" key="1">
    <source>
        <dbReference type="ARBA" id="ARBA00000085"/>
    </source>
</evidence>
<dbReference type="Proteomes" id="UP000612680">
    <property type="component" value="Chromosome"/>
</dbReference>
<keyword evidence="5" id="KW-0418">Kinase</keyword>
<dbReference type="Gene3D" id="3.30.450.40">
    <property type="match status" value="1"/>
</dbReference>
<name>A0ABX7I5J9_9BACT</name>
<dbReference type="InterPro" id="IPR001789">
    <property type="entry name" value="Sig_transdc_resp-reg_receiver"/>
</dbReference>
<keyword evidence="3" id="KW-0597">Phosphoprotein</keyword>
<evidence type="ECO:0000256" key="3">
    <source>
        <dbReference type="ARBA" id="ARBA00022553"/>
    </source>
</evidence>
<comment type="caution">
    <text evidence="6">Lacks conserved residue(s) required for the propagation of feature annotation.</text>
</comment>
<gene>
    <name evidence="11" type="ORF">HWI92_10870</name>
</gene>
<dbReference type="InterPro" id="IPR013655">
    <property type="entry name" value="PAS_fold_3"/>
</dbReference>
<dbReference type="PANTHER" id="PTHR43304:SF1">
    <property type="entry name" value="PAC DOMAIN-CONTAINING PROTEIN"/>
    <property type="match status" value="1"/>
</dbReference>
<evidence type="ECO:0000256" key="6">
    <source>
        <dbReference type="PROSITE-ProRule" id="PRU00169"/>
    </source>
</evidence>
<dbReference type="InterPro" id="IPR003594">
    <property type="entry name" value="HATPase_dom"/>
</dbReference>
<dbReference type="SUPFAM" id="SSF47384">
    <property type="entry name" value="Homodimeric domain of signal transducing histidine kinase"/>
    <property type="match status" value="1"/>
</dbReference>
<dbReference type="InterPro" id="IPR013656">
    <property type="entry name" value="PAS_4"/>
</dbReference>
<dbReference type="InterPro" id="IPR036097">
    <property type="entry name" value="HisK_dim/P_sf"/>
</dbReference>
<dbReference type="InterPro" id="IPR011006">
    <property type="entry name" value="CheY-like_superfamily"/>
</dbReference>
<comment type="catalytic activity">
    <reaction evidence="1">
        <text>ATP + protein L-histidine = ADP + protein N-phospho-L-histidine.</text>
        <dbReference type="EC" id="2.7.13.3"/>
    </reaction>
</comment>
<dbReference type="SUPFAM" id="SSF55781">
    <property type="entry name" value="GAF domain-like"/>
    <property type="match status" value="1"/>
</dbReference>
<keyword evidence="4" id="KW-0808">Transferase</keyword>
<dbReference type="InterPro" id="IPR003661">
    <property type="entry name" value="HisK_dim/P_dom"/>
</dbReference>
<evidence type="ECO:0000259" key="9">
    <source>
        <dbReference type="PROSITE" id="PS50112"/>
    </source>
</evidence>
<protein>
    <recommendedName>
        <fullName evidence="2">histidine kinase</fullName>
        <ecNumber evidence="2">2.7.13.3</ecNumber>
    </recommendedName>
</protein>
<dbReference type="InterPro" id="IPR004358">
    <property type="entry name" value="Sig_transdc_His_kin-like_C"/>
</dbReference>
<dbReference type="Pfam" id="PF08447">
    <property type="entry name" value="PAS_3"/>
    <property type="match status" value="2"/>
</dbReference>
<evidence type="ECO:0000313" key="11">
    <source>
        <dbReference type="EMBL" id="QRR01367.1"/>
    </source>
</evidence>
<dbReference type="Pfam" id="PF13185">
    <property type="entry name" value="GAF_2"/>
    <property type="match status" value="1"/>
</dbReference>
<evidence type="ECO:0000256" key="2">
    <source>
        <dbReference type="ARBA" id="ARBA00012438"/>
    </source>
</evidence>
<evidence type="ECO:0000313" key="12">
    <source>
        <dbReference type="Proteomes" id="UP000612680"/>
    </source>
</evidence>
<dbReference type="SMART" id="SM00388">
    <property type="entry name" value="HisKA"/>
    <property type="match status" value="1"/>
</dbReference>
<dbReference type="SUPFAM" id="SSF52172">
    <property type="entry name" value="CheY-like"/>
    <property type="match status" value="1"/>
</dbReference>
<feature type="domain" description="PAS" evidence="9">
    <location>
        <begin position="140"/>
        <end position="210"/>
    </location>
</feature>
<evidence type="ECO:0000259" key="8">
    <source>
        <dbReference type="PROSITE" id="PS50110"/>
    </source>
</evidence>
<dbReference type="InterPro" id="IPR035965">
    <property type="entry name" value="PAS-like_dom_sf"/>
</dbReference>
<dbReference type="Pfam" id="PF02518">
    <property type="entry name" value="HATPase_c"/>
    <property type="match status" value="1"/>
</dbReference>
<sequence>MSTGIKIVYLGVSQDQTDAVRQALYKAQLLPEIRVADTYEQFLTAVSEFSPDLILSEYRLPDISCSQAMEILRESGITIPFIVISDTISEAMSEELLRIGIDDYITKAEMSRLAFAVCKTQEKYQVKQEQQALLRQLTDSEKRFRTLVENSSDAVVVLNAEAQPIYVSPAVKNVLGYTADEVLAMNIFSKAHPDDTSGLAETMMKVFANPGVAIPGHTGRMLHKDGTWRWIEATVTNLLHEPGVNGIVDNFRDVTKQKLGEEKILQLNKLYAFLSEVNHTLVHAADSRTVFREVCRIACEVGQFQGAWIGMFAGDSNKVAVEEQQNMNAEFLSAFANATEEQAQLREALNVHPYYVTNNAQEDFISGHWKALAASSGYRSCMVLPIKRSGKIVGTFNLYASQADIFTTAEISLLEEAAMGISFALDVFEKERQKVIADQQLQHKERRLSQAQAIAHLGSWETDLVKNTSIWSDETCRIYGLPENNNMQSLESWLSFVHPDDLEYVVQSNRRVLETMQPADYYHRIIRKDGQIRHLYVQTHIELNSLGQPVTLCGVLHDVTDKKLADERIISALEERNVILESIGDGFYALDRNWTVTYWNKKAEVLLHRSKESVEGHSLWTMFPDVVNTDIYYAYHVAVELDVIQQFEFFYESDNNWFEITAYPSANGLSVYFHDITSRKKSQAQLRELNESLRNYASELIESNQGLDQFAYVVSHNLRAPVANIIGLGELVAQDTYPSHIRDEFINGILVNVKRIDDVISDLNTILRIKQEVSENREMINLQHLVDNVRSSLVGIIDKEQVDIQADFSVVPELFTLKSYLYNIFYNLIINSIKYRRPNHSPVIYISSSVHEDCVIISIRDNGMGIDLAKRGTEIFGLYKRFHQHVEGKGLGLFMVKTQVEMLGGKIYVNSNINEGTEFRIEFCSDVCQITPV</sequence>
<dbReference type="SMART" id="SM00387">
    <property type="entry name" value="HATPase_c"/>
    <property type="match status" value="1"/>
</dbReference>
<dbReference type="InterPro" id="IPR001610">
    <property type="entry name" value="PAC"/>
</dbReference>
<dbReference type="Pfam" id="PF08448">
    <property type="entry name" value="PAS_4"/>
    <property type="match status" value="1"/>
</dbReference>
<dbReference type="Pfam" id="PF00072">
    <property type="entry name" value="Response_reg"/>
    <property type="match status" value="1"/>
</dbReference>
<dbReference type="SUPFAM" id="SSF55874">
    <property type="entry name" value="ATPase domain of HSP90 chaperone/DNA topoisomerase II/histidine kinase"/>
    <property type="match status" value="1"/>
</dbReference>
<keyword evidence="12" id="KW-1185">Reference proteome</keyword>
<dbReference type="CDD" id="cd00130">
    <property type="entry name" value="PAS"/>
    <property type="match status" value="3"/>
</dbReference>
<feature type="domain" description="PAS" evidence="9">
    <location>
        <begin position="572"/>
        <end position="630"/>
    </location>
</feature>
<dbReference type="PRINTS" id="PR00344">
    <property type="entry name" value="BCTRLSENSOR"/>
</dbReference>
<dbReference type="Gene3D" id="1.10.287.130">
    <property type="match status" value="1"/>
</dbReference>
<proteinExistence type="predicted"/>
<dbReference type="PROSITE" id="PS50113">
    <property type="entry name" value="PAC"/>
    <property type="match status" value="2"/>
</dbReference>
<dbReference type="RefSeq" id="WP_204663612.1">
    <property type="nucleotide sequence ID" value="NZ_CP056775.1"/>
</dbReference>
<dbReference type="CDD" id="cd00082">
    <property type="entry name" value="HisKA"/>
    <property type="match status" value="1"/>
</dbReference>
<dbReference type="InterPro" id="IPR036890">
    <property type="entry name" value="HATPase_C_sf"/>
</dbReference>
<dbReference type="Gene3D" id="3.30.565.10">
    <property type="entry name" value="Histidine kinase-like ATPase, C-terminal domain"/>
    <property type="match status" value="1"/>
</dbReference>
<evidence type="ECO:0000256" key="5">
    <source>
        <dbReference type="ARBA" id="ARBA00022777"/>
    </source>
</evidence>
<dbReference type="Gene3D" id="3.30.450.20">
    <property type="entry name" value="PAS domain"/>
    <property type="match status" value="3"/>
</dbReference>
<dbReference type="Gene3D" id="3.40.50.2300">
    <property type="match status" value="1"/>
</dbReference>
<dbReference type="SMART" id="SM00086">
    <property type="entry name" value="PAC"/>
    <property type="match status" value="2"/>
</dbReference>
<dbReference type="InterPro" id="IPR000014">
    <property type="entry name" value="PAS"/>
</dbReference>
<dbReference type="NCBIfam" id="TIGR00229">
    <property type="entry name" value="sensory_box"/>
    <property type="match status" value="2"/>
</dbReference>
<feature type="domain" description="Histidine kinase" evidence="7">
    <location>
        <begin position="713"/>
        <end position="927"/>
    </location>
</feature>
<dbReference type="InterPro" id="IPR003018">
    <property type="entry name" value="GAF"/>
</dbReference>
<evidence type="ECO:0000256" key="4">
    <source>
        <dbReference type="ARBA" id="ARBA00022679"/>
    </source>
</evidence>
<dbReference type="SUPFAM" id="SSF55785">
    <property type="entry name" value="PYP-like sensor domain (PAS domain)"/>
    <property type="match status" value="3"/>
</dbReference>
<feature type="domain" description="PAC" evidence="10">
    <location>
        <begin position="519"/>
        <end position="571"/>
    </location>
</feature>
<organism evidence="11 12">
    <name type="scientific">Dyadobacter sandarakinus</name>
    <dbReference type="NCBI Taxonomy" id="2747268"/>
    <lineage>
        <taxon>Bacteria</taxon>
        <taxon>Pseudomonadati</taxon>
        <taxon>Bacteroidota</taxon>
        <taxon>Cytophagia</taxon>
        <taxon>Cytophagales</taxon>
        <taxon>Spirosomataceae</taxon>
        <taxon>Dyadobacter</taxon>
    </lineage>
</organism>
<dbReference type="InterPro" id="IPR000700">
    <property type="entry name" value="PAS-assoc_C"/>
</dbReference>
<dbReference type="InterPro" id="IPR029016">
    <property type="entry name" value="GAF-like_dom_sf"/>
</dbReference>
<feature type="domain" description="Response regulatory" evidence="8">
    <location>
        <begin position="6"/>
        <end position="122"/>
    </location>
</feature>
<dbReference type="SMART" id="SM00091">
    <property type="entry name" value="PAS"/>
    <property type="match status" value="3"/>
</dbReference>
<dbReference type="PANTHER" id="PTHR43304">
    <property type="entry name" value="PHYTOCHROME-LIKE PROTEIN CPH1"/>
    <property type="match status" value="1"/>
</dbReference>
<evidence type="ECO:0000259" key="10">
    <source>
        <dbReference type="PROSITE" id="PS50113"/>
    </source>
</evidence>
<evidence type="ECO:0000259" key="7">
    <source>
        <dbReference type="PROSITE" id="PS50109"/>
    </source>
</evidence>
<reference evidence="11 12" key="1">
    <citation type="submission" date="2020-06" db="EMBL/GenBank/DDBJ databases">
        <title>Dyadobacter sandarakinus sp. nov., isolated from the soil of the Arctic Yellow River Station.</title>
        <authorList>
            <person name="Zhang Y."/>
            <person name="Peng F."/>
        </authorList>
    </citation>
    <scope>NUCLEOTIDE SEQUENCE [LARGE SCALE GENOMIC DNA]</scope>
    <source>
        <strain evidence="11 12">Q3-56</strain>
    </source>
</reference>